<dbReference type="GO" id="GO:0005737">
    <property type="term" value="C:cytoplasm"/>
    <property type="evidence" value="ECO:0007669"/>
    <property type="project" value="TreeGrafter"/>
</dbReference>
<dbReference type="Proteomes" id="UP000000271">
    <property type="component" value="Chromosome"/>
</dbReference>
<dbReference type="EMBL" id="CP001791">
    <property type="protein sequence ID" value="ADH97801.1"/>
    <property type="molecule type" value="Genomic_DNA"/>
</dbReference>
<gene>
    <name evidence="7" type="ordered locus">Bsel_0257</name>
</gene>
<proteinExistence type="inferred from homology"/>
<dbReference type="InterPro" id="IPR036627">
    <property type="entry name" value="CobW-likC_sf"/>
</dbReference>
<sequence length="306" mass="34123">MNKVDVIILSGFLGAGKTTLLTRLLQADQKHGRKAAVVMNEVGSVSVDSDAVGDGTPLKELLGGCVCCSLSDKLEIQLHGLVRDHTLDVIYIETTGVAHPVDVLEACMTPLLVDDLRIRSVVTLLDLVAWGERRSLSAAVQQLMREQVRNADLVVMNKADRLSEEERSSVEKEIRGINSEGTLLFASFAYVDVRSVMFQESQYSKGRTHAPLHVREDLHIKTFTHVFTEPVSQEAFETFVKEMPDSVYRIKGYIRFTGDERTMLLQYSYGMVTYEESDLNRTNTLVFIGDGLDHDALRDKLTAIGK</sequence>
<keyword evidence="8" id="KW-1185">Reference proteome</keyword>
<dbReference type="SUPFAM" id="SSF90002">
    <property type="entry name" value="Hypothetical protein YjiA, C-terminal domain"/>
    <property type="match status" value="1"/>
</dbReference>
<keyword evidence="1" id="KW-0547">Nucleotide-binding</keyword>
<evidence type="ECO:0000256" key="1">
    <source>
        <dbReference type="ARBA" id="ARBA00022741"/>
    </source>
</evidence>
<comment type="catalytic activity">
    <reaction evidence="5">
        <text>GTP + H2O = GDP + phosphate + H(+)</text>
        <dbReference type="Rhea" id="RHEA:19669"/>
        <dbReference type="ChEBI" id="CHEBI:15377"/>
        <dbReference type="ChEBI" id="CHEBI:15378"/>
        <dbReference type="ChEBI" id="CHEBI:37565"/>
        <dbReference type="ChEBI" id="CHEBI:43474"/>
        <dbReference type="ChEBI" id="CHEBI:58189"/>
    </reaction>
    <physiologicalReaction direction="left-to-right" evidence="5">
        <dbReference type="Rhea" id="RHEA:19670"/>
    </physiologicalReaction>
</comment>
<dbReference type="CDD" id="cd03112">
    <property type="entry name" value="CobW-like"/>
    <property type="match status" value="1"/>
</dbReference>
<keyword evidence="2" id="KW-0378">Hydrolase</keyword>
<dbReference type="InterPro" id="IPR027417">
    <property type="entry name" value="P-loop_NTPase"/>
</dbReference>
<evidence type="ECO:0000259" key="6">
    <source>
        <dbReference type="SMART" id="SM00833"/>
    </source>
</evidence>
<keyword evidence="3" id="KW-0143">Chaperone</keyword>
<dbReference type="Gene3D" id="3.40.50.300">
    <property type="entry name" value="P-loop containing nucleotide triphosphate hydrolases"/>
    <property type="match status" value="1"/>
</dbReference>
<dbReference type="eggNOG" id="COG0523">
    <property type="taxonomic scope" value="Bacteria"/>
</dbReference>
<dbReference type="SMART" id="SM00833">
    <property type="entry name" value="CobW_C"/>
    <property type="match status" value="1"/>
</dbReference>
<evidence type="ECO:0000313" key="8">
    <source>
        <dbReference type="Proteomes" id="UP000000271"/>
    </source>
</evidence>
<evidence type="ECO:0000256" key="3">
    <source>
        <dbReference type="ARBA" id="ARBA00023186"/>
    </source>
</evidence>
<dbReference type="KEGG" id="bse:Bsel_0257"/>
<dbReference type="GO" id="GO:0000166">
    <property type="term" value="F:nucleotide binding"/>
    <property type="evidence" value="ECO:0007669"/>
    <property type="project" value="UniProtKB-KW"/>
</dbReference>
<dbReference type="SUPFAM" id="SSF52540">
    <property type="entry name" value="P-loop containing nucleoside triphosphate hydrolases"/>
    <property type="match status" value="1"/>
</dbReference>
<name>D6XWF9_BACIE</name>
<dbReference type="HOGENOM" id="CLU_017452_1_4_9"/>
<dbReference type="Gene3D" id="3.30.1220.10">
    <property type="entry name" value="CobW-like, C-terminal domain"/>
    <property type="match status" value="1"/>
</dbReference>
<dbReference type="OrthoDB" id="9808822at2"/>
<dbReference type="Pfam" id="PF07683">
    <property type="entry name" value="CobW_C"/>
    <property type="match status" value="1"/>
</dbReference>
<evidence type="ECO:0000256" key="4">
    <source>
        <dbReference type="ARBA" id="ARBA00034320"/>
    </source>
</evidence>
<dbReference type="RefSeq" id="WP_013171230.1">
    <property type="nucleotide sequence ID" value="NC_014219.1"/>
</dbReference>
<dbReference type="AlphaFoldDB" id="D6XWF9"/>
<protein>
    <submittedName>
        <fullName evidence="7">Cobalamin synthesis protein P47K</fullName>
    </submittedName>
</protein>
<dbReference type="InterPro" id="IPR051316">
    <property type="entry name" value="Zinc-reg_GTPase_activator"/>
</dbReference>
<dbReference type="InterPro" id="IPR011629">
    <property type="entry name" value="CobW-like_C"/>
</dbReference>
<dbReference type="Pfam" id="PF02492">
    <property type="entry name" value="cobW"/>
    <property type="match status" value="1"/>
</dbReference>
<dbReference type="PANTHER" id="PTHR13748">
    <property type="entry name" value="COBW-RELATED"/>
    <property type="match status" value="1"/>
</dbReference>
<dbReference type="GO" id="GO:0016787">
    <property type="term" value="F:hydrolase activity"/>
    <property type="evidence" value="ECO:0007669"/>
    <property type="project" value="UniProtKB-KW"/>
</dbReference>
<organism evidence="7 8">
    <name type="scientific">Bacillus selenitireducens (strain ATCC 700615 / DSM 15326 / MLS10)</name>
    <dbReference type="NCBI Taxonomy" id="439292"/>
    <lineage>
        <taxon>Bacteria</taxon>
        <taxon>Bacillati</taxon>
        <taxon>Bacillota</taxon>
        <taxon>Bacilli</taxon>
        <taxon>Bacillales</taxon>
        <taxon>Bacillaceae</taxon>
        <taxon>Salisediminibacterium</taxon>
    </lineage>
</organism>
<comment type="similarity">
    <text evidence="4">Belongs to the SIMIBI class G3E GTPase family. ZNG1 subfamily.</text>
</comment>
<reference evidence="7" key="1">
    <citation type="submission" date="2009-10" db="EMBL/GenBank/DDBJ databases">
        <title>Complete sequence of Bacillus selenitireducens MLS10.</title>
        <authorList>
            <consortium name="US DOE Joint Genome Institute"/>
            <person name="Lucas S."/>
            <person name="Copeland A."/>
            <person name="Lapidus A."/>
            <person name="Glavina del Rio T."/>
            <person name="Dalin E."/>
            <person name="Tice H."/>
            <person name="Bruce D."/>
            <person name="Goodwin L."/>
            <person name="Pitluck S."/>
            <person name="Sims D."/>
            <person name="Brettin T."/>
            <person name="Detter J.C."/>
            <person name="Han C."/>
            <person name="Larimer F."/>
            <person name="Land M."/>
            <person name="Hauser L."/>
            <person name="Kyrpides N."/>
            <person name="Ovchinnikova G."/>
            <person name="Stolz J."/>
        </authorList>
    </citation>
    <scope>NUCLEOTIDE SEQUENCE [LARGE SCALE GENOMIC DNA]</scope>
    <source>
        <strain evidence="7">MLS10</strain>
    </source>
</reference>
<dbReference type="PANTHER" id="PTHR13748:SF62">
    <property type="entry name" value="COBW DOMAIN-CONTAINING PROTEIN"/>
    <property type="match status" value="1"/>
</dbReference>
<feature type="domain" description="CobW C-terminal" evidence="6">
    <location>
        <begin position="220"/>
        <end position="305"/>
    </location>
</feature>
<accession>D6XWF9</accession>
<dbReference type="STRING" id="439292.Bsel_0257"/>
<evidence type="ECO:0000256" key="5">
    <source>
        <dbReference type="ARBA" id="ARBA00049117"/>
    </source>
</evidence>
<evidence type="ECO:0000256" key="2">
    <source>
        <dbReference type="ARBA" id="ARBA00022801"/>
    </source>
</evidence>
<evidence type="ECO:0000313" key="7">
    <source>
        <dbReference type="EMBL" id="ADH97801.1"/>
    </source>
</evidence>
<dbReference type="InterPro" id="IPR003495">
    <property type="entry name" value="CobW/HypB/UreG_nucleotide-bd"/>
</dbReference>